<reference evidence="1" key="1">
    <citation type="submission" date="2023-07" db="EMBL/GenBank/DDBJ databases">
        <authorList>
            <person name="Kim M."/>
        </authorList>
    </citation>
    <scope>NUCLEOTIDE SEQUENCE</scope>
    <source>
        <strain evidence="1">BIUV-7</strain>
    </source>
</reference>
<evidence type="ECO:0000313" key="1">
    <source>
        <dbReference type="EMBL" id="MDO6415617.1"/>
    </source>
</evidence>
<organism evidence="1 2">
    <name type="scientific">Sphingomonas natans</name>
    <dbReference type="NCBI Taxonomy" id="3063330"/>
    <lineage>
        <taxon>Bacteria</taxon>
        <taxon>Pseudomonadati</taxon>
        <taxon>Pseudomonadota</taxon>
        <taxon>Alphaproteobacteria</taxon>
        <taxon>Sphingomonadales</taxon>
        <taxon>Sphingomonadaceae</taxon>
        <taxon>Sphingomonas</taxon>
    </lineage>
</organism>
<accession>A0ABT8YCA6</accession>
<dbReference type="EMBL" id="JAUOTP010000006">
    <property type="protein sequence ID" value="MDO6415617.1"/>
    <property type="molecule type" value="Genomic_DNA"/>
</dbReference>
<dbReference type="RefSeq" id="WP_303543767.1">
    <property type="nucleotide sequence ID" value="NZ_JAUOTP010000006.1"/>
</dbReference>
<gene>
    <name evidence="1" type="ORF">Q4F19_14600</name>
</gene>
<proteinExistence type="predicted"/>
<name>A0ABT8YCA6_9SPHN</name>
<dbReference type="Proteomes" id="UP001169764">
    <property type="component" value="Unassembled WGS sequence"/>
</dbReference>
<protein>
    <submittedName>
        <fullName evidence="1">Uncharacterized protein</fullName>
    </submittedName>
</protein>
<sequence length="82" mass="9242">IHAPNRHAIRRPALSASTSASTFALNCKLLVQGLTSGQSRQTAASSAIRIEADQAWRHRSFRRKSGLQDRRRQLPDRFIAFE</sequence>
<evidence type="ECO:0000313" key="2">
    <source>
        <dbReference type="Proteomes" id="UP001169764"/>
    </source>
</evidence>
<comment type="caution">
    <text evidence="1">The sequence shown here is derived from an EMBL/GenBank/DDBJ whole genome shotgun (WGS) entry which is preliminary data.</text>
</comment>
<keyword evidence="2" id="KW-1185">Reference proteome</keyword>
<feature type="non-terminal residue" evidence="1">
    <location>
        <position position="1"/>
    </location>
</feature>